<accession>A0A9Q0YAZ6</accession>
<evidence type="ECO:0000313" key="2">
    <source>
        <dbReference type="EMBL" id="KAJ8018161.1"/>
    </source>
</evidence>
<dbReference type="AlphaFoldDB" id="A0A9Q0YAZ6"/>
<evidence type="ECO:0000313" key="3">
    <source>
        <dbReference type="Proteomes" id="UP001152320"/>
    </source>
</evidence>
<name>A0A9Q0YAZ6_HOLLE</name>
<sequence>MEATNSKAKSLTEVLVDRGVPDETIEELKKEKLDETTLCLMSDDELKKYLPSAGDRLFIKSYCSSISGSQQFPADDARRRKDNLLSKLRKKLGMKRDRHDSSDEDESTHKKLTGNKNAEKKERKVQFGWLHYSEGRYKQVRIQNGGGTRLMSIQKDAKKDLLMQEALKLFFPGGKSCKGRDSSFDMMLLNVSKQEVGSDETVADLYNTFKTPLLRLYLATKWKVESTEHEIVDLSSGDSESFIDPFENFESFDDLNVASEIEIGTSASIIHEACEDYTWNEPLVVQGDSGTPTIQFNTVQRDSGPPLNSTLREQVIIRRSNVVEDFIQICLDPNIMSKALDVRMIHMNGDVEVGEGDGVFRDALTEFWWAFSRYTNGNVYKVPIIRHDFGKEKWEAIARILLKGFKDTGYFPIMMAPAFMEECIFGIQSGDILESFMHYVSDFERDVLQKALADFPEDTDELLDIMDGYECKQIPKPENLVRLLQEIAHKELIQKPMFIVDCWRPVIAPIICHDLDQKRFWSLYTDLAPTVKKVTGLIKTHTELSGTEKVMLGYVKKYIRSLSVQDLQLFLRFCTGSDILICPSLYITFNQQDGFGRSPVAHTCTTTVEIPTTYESFAEFKNEFDEILKSNVWIMDMK</sequence>
<feature type="region of interest" description="Disordered" evidence="1">
    <location>
        <begin position="87"/>
        <end position="119"/>
    </location>
</feature>
<dbReference type="OrthoDB" id="10038899at2759"/>
<protein>
    <recommendedName>
        <fullName evidence="4">HECT domain-containing protein</fullName>
    </recommendedName>
</protein>
<dbReference type="Gene3D" id="3.30.2410.10">
    <property type="entry name" value="Hect, E3 ligase catalytic domain"/>
    <property type="match status" value="1"/>
</dbReference>
<gene>
    <name evidence="2" type="ORF">HOLleu_43999</name>
</gene>
<keyword evidence="3" id="KW-1185">Reference proteome</keyword>
<dbReference type="Proteomes" id="UP001152320">
    <property type="component" value="Unassembled WGS sequence"/>
</dbReference>
<organism evidence="2 3">
    <name type="scientific">Holothuria leucospilota</name>
    <name type="common">Black long sea cucumber</name>
    <name type="synonym">Mertensiothuria leucospilota</name>
    <dbReference type="NCBI Taxonomy" id="206669"/>
    <lineage>
        <taxon>Eukaryota</taxon>
        <taxon>Metazoa</taxon>
        <taxon>Echinodermata</taxon>
        <taxon>Eleutherozoa</taxon>
        <taxon>Echinozoa</taxon>
        <taxon>Holothuroidea</taxon>
        <taxon>Aspidochirotacea</taxon>
        <taxon>Aspidochirotida</taxon>
        <taxon>Holothuriidae</taxon>
        <taxon>Holothuria</taxon>
    </lineage>
</organism>
<dbReference type="GO" id="GO:0004842">
    <property type="term" value="F:ubiquitin-protein transferase activity"/>
    <property type="evidence" value="ECO:0007669"/>
    <property type="project" value="InterPro"/>
</dbReference>
<evidence type="ECO:0008006" key="4">
    <source>
        <dbReference type="Google" id="ProtNLM"/>
    </source>
</evidence>
<reference evidence="2" key="1">
    <citation type="submission" date="2021-10" db="EMBL/GenBank/DDBJ databases">
        <title>Tropical sea cucumber genome reveals ecological adaptation and Cuvierian tubules defense mechanism.</title>
        <authorList>
            <person name="Chen T."/>
        </authorList>
    </citation>
    <scope>NUCLEOTIDE SEQUENCE</scope>
    <source>
        <strain evidence="2">Nanhai2018</strain>
        <tissue evidence="2">Muscle</tissue>
    </source>
</reference>
<evidence type="ECO:0000256" key="1">
    <source>
        <dbReference type="SAM" id="MobiDB-lite"/>
    </source>
</evidence>
<proteinExistence type="predicted"/>
<dbReference type="InterPro" id="IPR035983">
    <property type="entry name" value="Hect_E3_ubiquitin_ligase"/>
</dbReference>
<dbReference type="EMBL" id="JAIZAY010000576">
    <property type="protein sequence ID" value="KAJ8018161.1"/>
    <property type="molecule type" value="Genomic_DNA"/>
</dbReference>
<comment type="caution">
    <text evidence="2">The sequence shown here is derived from an EMBL/GenBank/DDBJ whole genome shotgun (WGS) entry which is preliminary data.</text>
</comment>
<dbReference type="SUPFAM" id="SSF56204">
    <property type="entry name" value="Hect, E3 ligase catalytic domain"/>
    <property type="match status" value="1"/>
</dbReference>